<evidence type="ECO:0000256" key="3">
    <source>
        <dbReference type="ARBA" id="ARBA00022475"/>
    </source>
</evidence>
<dbReference type="InterPro" id="IPR007387">
    <property type="entry name" value="TRAP_DctQ"/>
</dbReference>
<evidence type="ECO:0000256" key="2">
    <source>
        <dbReference type="ARBA" id="ARBA00022448"/>
    </source>
</evidence>
<dbReference type="RefSeq" id="WP_131478685.1">
    <property type="nucleotide sequence ID" value="NZ_SJDL01000003.1"/>
</dbReference>
<evidence type="ECO:0000256" key="4">
    <source>
        <dbReference type="ARBA" id="ARBA00022519"/>
    </source>
</evidence>
<keyword evidence="7 9" id="KW-0472">Membrane</keyword>
<evidence type="ECO:0000256" key="8">
    <source>
        <dbReference type="ARBA" id="ARBA00038436"/>
    </source>
</evidence>
<evidence type="ECO:0000256" key="6">
    <source>
        <dbReference type="ARBA" id="ARBA00022989"/>
    </source>
</evidence>
<comment type="subunit">
    <text evidence="9">The complex comprises the extracytoplasmic solute receptor protein and the two transmembrane proteins.</text>
</comment>
<dbReference type="Proteomes" id="UP000313645">
    <property type="component" value="Unassembled WGS sequence"/>
</dbReference>
<comment type="subcellular location">
    <subcellularLocation>
        <location evidence="1 9">Cell inner membrane</location>
        <topology evidence="1 9">Multi-pass membrane protein</topology>
    </subcellularLocation>
</comment>
<evidence type="ECO:0000256" key="5">
    <source>
        <dbReference type="ARBA" id="ARBA00022692"/>
    </source>
</evidence>
<feature type="transmembrane region" description="Helical" evidence="9">
    <location>
        <begin position="135"/>
        <end position="155"/>
    </location>
</feature>
<keyword evidence="4 9" id="KW-0997">Cell inner membrane</keyword>
<feature type="transmembrane region" description="Helical" evidence="9">
    <location>
        <begin position="57"/>
        <end position="73"/>
    </location>
</feature>
<keyword evidence="6 9" id="KW-1133">Transmembrane helix</keyword>
<name>A0ABY1ZPE4_9GAMM</name>
<evidence type="ECO:0000313" key="12">
    <source>
        <dbReference type="Proteomes" id="UP000313645"/>
    </source>
</evidence>
<feature type="domain" description="Tripartite ATP-independent periplasmic transporters DctQ component" evidence="10">
    <location>
        <begin position="32"/>
        <end position="165"/>
    </location>
</feature>
<protein>
    <recommendedName>
        <fullName evidence="9">TRAP transporter small permease protein</fullName>
    </recommendedName>
</protein>
<gene>
    <name evidence="11" type="ORF">EZI54_02430</name>
</gene>
<keyword evidence="5 9" id="KW-0812">Transmembrane</keyword>
<organism evidence="11 12">
    <name type="scientific">Marinobacter halodurans</name>
    <dbReference type="NCBI Taxonomy" id="2528979"/>
    <lineage>
        <taxon>Bacteria</taxon>
        <taxon>Pseudomonadati</taxon>
        <taxon>Pseudomonadota</taxon>
        <taxon>Gammaproteobacteria</taxon>
        <taxon>Pseudomonadales</taxon>
        <taxon>Marinobacteraceae</taxon>
        <taxon>Marinobacter</taxon>
    </lineage>
</organism>
<comment type="function">
    <text evidence="9">Part of the tripartite ATP-independent periplasmic (TRAP) transport system.</text>
</comment>
<dbReference type="InterPro" id="IPR055348">
    <property type="entry name" value="DctQ"/>
</dbReference>
<dbReference type="EMBL" id="SJDL01000003">
    <property type="protein sequence ID" value="TBW58746.1"/>
    <property type="molecule type" value="Genomic_DNA"/>
</dbReference>
<keyword evidence="12" id="KW-1185">Reference proteome</keyword>
<keyword evidence="2 9" id="KW-0813">Transport</keyword>
<evidence type="ECO:0000313" key="11">
    <source>
        <dbReference type="EMBL" id="TBW58746.1"/>
    </source>
</evidence>
<evidence type="ECO:0000256" key="1">
    <source>
        <dbReference type="ARBA" id="ARBA00004429"/>
    </source>
</evidence>
<comment type="caution">
    <text evidence="11">The sequence shown here is derived from an EMBL/GenBank/DDBJ whole genome shotgun (WGS) entry which is preliminary data.</text>
</comment>
<feature type="transmembrane region" description="Helical" evidence="9">
    <location>
        <begin position="94"/>
        <end position="115"/>
    </location>
</feature>
<evidence type="ECO:0000259" key="10">
    <source>
        <dbReference type="Pfam" id="PF04290"/>
    </source>
</evidence>
<proteinExistence type="inferred from homology"/>
<sequence>MNQSGFLLRLTGYLDGFTERTGRTLAWLNIGMVVLTFAVVVMRYLFNHSSIFMQESVMYLHSIVFLLASAYTLKYNEHVRVDILYTRLSGKGKALVDLLGTLFLLMPVTIFIFFASLGYVESSWAIREHSPETSGIPLVYLLKTLIPLMCVLMVIQGVAEVLRNIAVLAGAIPKEAGPAAEDTL</sequence>
<dbReference type="PANTHER" id="PTHR35011">
    <property type="entry name" value="2,3-DIKETO-L-GULONATE TRAP TRANSPORTER SMALL PERMEASE PROTEIN YIAM"/>
    <property type="match status" value="1"/>
</dbReference>
<evidence type="ECO:0000256" key="7">
    <source>
        <dbReference type="ARBA" id="ARBA00023136"/>
    </source>
</evidence>
<keyword evidence="3" id="KW-1003">Cell membrane</keyword>
<dbReference type="Pfam" id="PF04290">
    <property type="entry name" value="DctQ"/>
    <property type="match status" value="1"/>
</dbReference>
<feature type="transmembrane region" description="Helical" evidence="9">
    <location>
        <begin position="25"/>
        <end position="45"/>
    </location>
</feature>
<reference evidence="11 12" key="1">
    <citation type="submission" date="2019-02" db="EMBL/GenBank/DDBJ databases">
        <title>Marinobacter halodurans sp. nov., a marine bacterium isolated from sea tidal flat.</title>
        <authorList>
            <person name="Yoo Y."/>
            <person name="Lee D.W."/>
            <person name="Kim B.S."/>
            <person name="Kim J.-J."/>
        </authorList>
    </citation>
    <scope>NUCLEOTIDE SEQUENCE [LARGE SCALE GENOMIC DNA]</scope>
    <source>
        <strain evidence="11 12">YJ-S3-2</strain>
    </source>
</reference>
<evidence type="ECO:0000256" key="9">
    <source>
        <dbReference type="RuleBase" id="RU369079"/>
    </source>
</evidence>
<accession>A0ABY1ZPE4</accession>
<dbReference type="PANTHER" id="PTHR35011:SF4">
    <property type="entry name" value="SLL1102 PROTEIN"/>
    <property type="match status" value="1"/>
</dbReference>
<comment type="similarity">
    <text evidence="8 9">Belongs to the TRAP transporter small permease family.</text>
</comment>